<evidence type="ECO:0000256" key="1">
    <source>
        <dbReference type="SAM" id="MobiDB-lite"/>
    </source>
</evidence>
<name>A0ABU4LHT0_9ACTN</name>
<gene>
    <name evidence="4" type="ORF">PV517_42565</name>
</gene>
<organism evidence="4 5">
    <name type="scientific">Streptomyces griseiscabiei</name>
    <dbReference type="NCBI Taxonomy" id="2993540"/>
    <lineage>
        <taxon>Bacteria</taxon>
        <taxon>Bacillati</taxon>
        <taxon>Actinomycetota</taxon>
        <taxon>Actinomycetes</taxon>
        <taxon>Kitasatosporales</taxon>
        <taxon>Streptomycetaceae</taxon>
        <taxon>Streptomyces</taxon>
    </lineage>
</organism>
<feature type="domain" description="Novel toxin 11" evidence="3">
    <location>
        <begin position="577"/>
        <end position="722"/>
    </location>
</feature>
<feature type="compositionally biased region" description="Basic and acidic residues" evidence="1">
    <location>
        <begin position="1"/>
        <end position="13"/>
    </location>
</feature>
<reference evidence="4 5" key="1">
    <citation type="journal article" date="2023" name="Microb. Genom.">
        <title>Mesoterricola silvestris gen. nov., sp. nov., Mesoterricola sediminis sp. nov., Geothrix oryzae sp. nov., Geothrix edaphica sp. nov., Geothrix rubra sp. nov., and Geothrix limicola sp. nov., six novel members of Acidobacteriota isolated from soils.</title>
        <authorList>
            <person name="Weisberg A.J."/>
            <person name="Pearce E."/>
            <person name="Kramer C.G."/>
            <person name="Chang J.H."/>
            <person name="Clarke C.R."/>
        </authorList>
    </citation>
    <scope>NUCLEOTIDE SEQUENCE [LARGE SCALE GENOMIC DNA]</scope>
    <source>
        <strain evidence="4 5">NRRL_B-2795</strain>
    </source>
</reference>
<feature type="region of interest" description="Disordered" evidence="1">
    <location>
        <begin position="1"/>
        <end position="81"/>
    </location>
</feature>
<dbReference type="Pfam" id="PF15521">
    <property type="entry name" value="Ntox11"/>
    <property type="match status" value="2"/>
</dbReference>
<dbReference type="InterPro" id="IPR025295">
    <property type="entry name" value="eCIS_core_dom"/>
</dbReference>
<keyword evidence="5" id="KW-1185">Reference proteome</keyword>
<feature type="compositionally biased region" description="Low complexity" evidence="1">
    <location>
        <begin position="212"/>
        <end position="230"/>
    </location>
</feature>
<feature type="region of interest" description="Disordered" evidence="1">
    <location>
        <begin position="192"/>
        <end position="238"/>
    </location>
</feature>
<sequence>MRSFDHEHLRSGERASAPARPTRPTTMSGAWIRHLQRVADGGDRSSSPGAGRETEGTDRSQVQRAAVDEGLRSSARPLDPALRGEMEQRFGGADFGGVQVHDGPVARRAAAAVGARAFTSGAHIVDGGGMSRKDWAHELAHTLDQAAGPVPGTDNGAGLRISNPGDEGERRAVATADQVMGAVAPVQRLAADQPGAHGHPHAGPTTVQRTRQSATAGESAAEQAGQSEGAGPSGQRVEGAEVIARLSQSIEQYTVQSKMKKNVFAPGTWWPEQWMVEGPARLRKTLDRRVMRGAVFNDQDLADIRHLSQVNAQWLEEVGIGTYEQAETYTKGRFDTWLTLPAGKRVLTATLAVRAGHPDVREAGRATPISPDYTLGRFMLTQAPGTSPEERQGLERERDQQIRDTVVDTLHPAGIAPERLHPDGVPEVPPATAKAKGKGKATDSGFGEQDDRAREMLTKVLLILRNGLKLYDPAAEAHVVDHEKDVVRALAHGGRVNIRIPALSSADAPAYALPHFLGVTQDDRTDTRAGDVIDRGFATHRTSIGANKQDKPGTFKEKGGLLASVTNVVSVGAASPDLWGQNISGGGLGSKDWNGDVVLPNGSYGHMLLVHHRPTTKKDGSLQIGIETLAPHARSPVGYRHDFRSSEATANPESVAHGHKGDKVGSGGLGKNERMVDLAEMGKAHASGDWLTFLGEIKKQWDAALAETEDGSAARRALYEGLVGPRDRPES</sequence>
<dbReference type="InterPro" id="IPR029121">
    <property type="entry name" value="Ntox11"/>
</dbReference>
<proteinExistence type="predicted"/>
<dbReference type="RefSeq" id="WP_086762573.1">
    <property type="nucleotide sequence ID" value="NZ_JAGJBZ010000004.1"/>
</dbReference>
<protein>
    <submittedName>
        <fullName evidence="4">DUF4157 domain-containing protein</fullName>
    </submittedName>
</protein>
<dbReference type="Pfam" id="PF13699">
    <property type="entry name" value="eCIS_core"/>
    <property type="match status" value="1"/>
</dbReference>
<evidence type="ECO:0000313" key="5">
    <source>
        <dbReference type="Proteomes" id="UP001271723"/>
    </source>
</evidence>
<dbReference type="Proteomes" id="UP001271723">
    <property type="component" value="Unassembled WGS sequence"/>
</dbReference>
<feature type="domain" description="Novel toxin 11" evidence="3">
    <location>
        <begin position="395"/>
        <end position="576"/>
    </location>
</feature>
<evidence type="ECO:0000259" key="2">
    <source>
        <dbReference type="Pfam" id="PF13699"/>
    </source>
</evidence>
<dbReference type="EMBL" id="JARAVY010000028">
    <property type="protein sequence ID" value="MDX2915341.1"/>
    <property type="molecule type" value="Genomic_DNA"/>
</dbReference>
<evidence type="ECO:0000259" key="3">
    <source>
        <dbReference type="Pfam" id="PF15521"/>
    </source>
</evidence>
<feature type="region of interest" description="Disordered" evidence="1">
    <location>
        <begin position="644"/>
        <end position="669"/>
    </location>
</feature>
<accession>A0ABU4LHT0</accession>
<feature type="region of interest" description="Disordered" evidence="1">
    <location>
        <begin position="415"/>
        <end position="447"/>
    </location>
</feature>
<feature type="domain" description="eCIS core" evidence="2">
    <location>
        <begin position="77"/>
        <end position="148"/>
    </location>
</feature>
<comment type="caution">
    <text evidence="4">The sequence shown here is derived from an EMBL/GenBank/DDBJ whole genome shotgun (WGS) entry which is preliminary data.</text>
</comment>
<evidence type="ECO:0000313" key="4">
    <source>
        <dbReference type="EMBL" id="MDX2915341.1"/>
    </source>
</evidence>